<evidence type="ECO:0000313" key="4">
    <source>
        <dbReference type="Proteomes" id="UP001385892"/>
    </source>
</evidence>
<dbReference type="SUPFAM" id="SSF56925">
    <property type="entry name" value="OMPA-like"/>
    <property type="match status" value="1"/>
</dbReference>
<evidence type="ECO:0000256" key="1">
    <source>
        <dbReference type="ARBA" id="ARBA00004442"/>
    </source>
</evidence>
<sequence length="195" mass="21705">MMRMRRMAAICVGSGVMTVWAGSAMAQQQQSTETQTPWGIYVEGGTTLESKSKSDLGTAGVTYQFGSRHALWGGIVTTYGDFFVSHWRTQRDLVGDQTYTQVGAIANARYRFDQGASPWFADLGLGLTWFDGHYETEDRRFSTQFQFTEVLGVGRNFGVNGAHELSLRVLHVSNGSIRKPNPGDNAVKLRYGYHF</sequence>
<accession>A0ABU8WCW2</accession>
<evidence type="ECO:0000256" key="2">
    <source>
        <dbReference type="SAM" id="SignalP"/>
    </source>
</evidence>
<feature type="signal peptide" evidence="2">
    <location>
        <begin position="1"/>
        <end position="26"/>
    </location>
</feature>
<dbReference type="Gene3D" id="2.40.160.20">
    <property type="match status" value="1"/>
</dbReference>
<evidence type="ECO:0000313" key="3">
    <source>
        <dbReference type="EMBL" id="MEJ8845338.1"/>
    </source>
</evidence>
<dbReference type="InterPro" id="IPR011250">
    <property type="entry name" value="OMP/PagP_B-barrel"/>
</dbReference>
<proteinExistence type="predicted"/>
<keyword evidence="4" id="KW-1185">Reference proteome</keyword>
<feature type="chain" id="PRO_5046120278" evidence="2">
    <location>
        <begin position="27"/>
        <end position="195"/>
    </location>
</feature>
<dbReference type="InterPro" id="IPR018550">
    <property type="entry name" value="Lipid-A_deacylase-rel"/>
</dbReference>
<keyword evidence="2" id="KW-0732">Signal</keyword>
<comment type="subcellular location">
    <subcellularLocation>
        <location evidence="1">Cell outer membrane</location>
    </subcellularLocation>
</comment>
<reference evidence="3 4" key="1">
    <citation type="submission" date="2024-03" db="EMBL/GenBank/DDBJ databases">
        <title>Novel species of the genus Variovorax.</title>
        <authorList>
            <person name="Liu Q."/>
            <person name="Xin Y.-H."/>
        </authorList>
    </citation>
    <scope>NUCLEOTIDE SEQUENCE [LARGE SCALE GENOMIC DNA]</scope>
    <source>
        <strain evidence="3 4">KACC 18900</strain>
    </source>
</reference>
<dbReference type="Pfam" id="PF09411">
    <property type="entry name" value="PagL"/>
    <property type="match status" value="1"/>
</dbReference>
<organism evidence="3 4">
    <name type="scientific">Variovorax rhizosphaerae</name>
    <dbReference type="NCBI Taxonomy" id="1836200"/>
    <lineage>
        <taxon>Bacteria</taxon>
        <taxon>Pseudomonadati</taxon>
        <taxon>Pseudomonadota</taxon>
        <taxon>Betaproteobacteria</taxon>
        <taxon>Burkholderiales</taxon>
        <taxon>Comamonadaceae</taxon>
        <taxon>Variovorax</taxon>
    </lineage>
</organism>
<dbReference type="RefSeq" id="WP_340340506.1">
    <property type="nucleotide sequence ID" value="NZ_JBBKZT010000001.1"/>
</dbReference>
<dbReference type="GO" id="GO:0016787">
    <property type="term" value="F:hydrolase activity"/>
    <property type="evidence" value="ECO:0007669"/>
    <property type="project" value="UniProtKB-KW"/>
</dbReference>
<name>A0ABU8WCW2_9BURK</name>
<protein>
    <submittedName>
        <fullName evidence="3">Acyloxyacyl hydrolase</fullName>
    </submittedName>
</protein>
<comment type="caution">
    <text evidence="3">The sequence shown here is derived from an EMBL/GenBank/DDBJ whole genome shotgun (WGS) entry which is preliminary data.</text>
</comment>
<gene>
    <name evidence="3" type="ORF">WKW82_01675</name>
</gene>
<dbReference type="Proteomes" id="UP001385892">
    <property type="component" value="Unassembled WGS sequence"/>
</dbReference>
<keyword evidence="3" id="KW-0378">Hydrolase</keyword>
<dbReference type="EMBL" id="JBBKZT010000001">
    <property type="protein sequence ID" value="MEJ8845338.1"/>
    <property type="molecule type" value="Genomic_DNA"/>
</dbReference>